<dbReference type="SUPFAM" id="SSF110849">
    <property type="entry name" value="ParB/Sulfiredoxin"/>
    <property type="match status" value="1"/>
</dbReference>
<dbReference type="Gene3D" id="1.10.10.2830">
    <property type="match status" value="1"/>
</dbReference>
<evidence type="ECO:0000259" key="3">
    <source>
        <dbReference type="SMART" id="SM00470"/>
    </source>
</evidence>
<dbReference type="GO" id="GO:0005694">
    <property type="term" value="C:chromosome"/>
    <property type="evidence" value="ECO:0007669"/>
    <property type="project" value="TreeGrafter"/>
</dbReference>
<comment type="caution">
    <text evidence="4">The sequence shown here is derived from an EMBL/GenBank/DDBJ whole genome shotgun (WGS) entry which is preliminary data.</text>
</comment>
<dbReference type="Pfam" id="PF17762">
    <property type="entry name" value="HTH_ParB"/>
    <property type="match status" value="1"/>
</dbReference>
<keyword evidence="2" id="KW-0159">Chromosome partition</keyword>
<organism evidence="4 5">
    <name type="scientific">Zhenpiania hominis</name>
    <dbReference type="NCBI Taxonomy" id="2763644"/>
    <lineage>
        <taxon>Bacteria</taxon>
        <taxon>Bacillati</taxon>
        <taxon>Bacillota</taxon>
        <taxon>Clostridia</taxon>
        <taxon>Peptostreptococcales</taxon>
        <taxon>Anaerovoracaceae</taxon>
        <taxon>Zhenpiania</taxon>
    </lineage>
</organism>
<dbReference type="InterPro" id="IPR041468">
    <property type="entry name" value="HTH_ParB/Spo0J"/>
</dbReference>
<evidence type="ECO:0000313" key="5">
    <source>
        <dbReference type="Proteomes" id="UP000602647"/>
    </source>
</evidence>
<evidence type="ECO:0000256" key="2">
    <source>
        <dbReference type="ARBA" id="ARBA00022829"/>
    </source>
</evidence>
<dbReference type="AlphaFoldDB" id="A0A923NIR3"/>
<dbReference type="Proteomes" id="UP000602647">
    <property type="component" value="Unassembled WGS sequence"/>
</dbReference>
<protein>
    <submittedName>
        <fullName evidence="4">ParB/RepB/Spo0J family partition protein</fullName>
    </submittedName>
</protein>
<dbReference type="GO" id="GO:0007059">
    <property type="term" value="P:chromosome segregation"/>
    <property type="evidence" value="ECO:0007669"/>
    <property type="project" value="UniProtKB-KW"/>
</dbReference>
<accession>A0A923NIR3</accession>
<dbReference type="InterPro" id="IPR036086">
    <property type="entry name" value="ParB/Sulfiredoxin_sf"/>
</dbReference>
<dbReference type="GO" id="GO:0003677">
    <property type="term" value="F:DNA binding"/>
    <property type="evidence" value="ECO:0007669"/>
    <property type="project" value="InterPro"/>
</dbReference>
<dbReference type="SUPFAM" id="SSF109709">
    <property type="entry name" value="KorB DNA-binding domain-like"/>
    <property type="match status" value="1"/>
</dbReference>
<gene>
    <name evidence="4" type="ORF">H9L42_02240</name>
</gene>
<dbReference type="SMART" id="SM00470">
    <property type="entry name" value="ParB"/>
    <property type="match status" value="1"/>
</dbReference>
<dbReference type="Gene3D" id="3.90.1530.30">
    <property type="match status" value="1"/>
</dbReference>
<comment type="similarity">
    <text evidence="1">Belongs to the ParB family.</text>
</comment>
<dbReference type="NCBIfam" id="TIGR00180">
    <property type="entry name" value="parB_part"/>
    <property type="match status" value="1"/>
</dbReference>
<dbReference type="CDD" id="cd16407">
    <property type="entry name" value="ParB_N_like"/>
    <property type="match status" value="1"/>
</dbReference>
<dbReference type="InterPro" id="IPR003115">
    <property type="entry name" value="ParB_N"/>
</dbReference>
<evidence type="ECO:0000313" key="4">
    <source>
        <dbReference type="EMBL" id="MBC6678645.1"/>
    </source>
</evidence>
<keyword evidence="5" id="KW-1185">Reference proteome</keyword>
<dbReference type="PANTHER" id="PTHR33375:SF1">
    <property type="entry name" value="CHROMOSOME-PARTITIONING PROTEIN PARB-RELATED"/>
    <property type="match status" value="1"/>
</dbReference>
<dbReference type="InterPro" id="IPR004437">
    <property type="entry name" value="ParB/RepB/Spo0J"/>
</dbReference>
<feature type="domain" description="ParB-like N-terminal" evidence="3">
    <location>
        <begin position="33"/>
        <end position="123"/>
    </location>
</feature>
<proteinExistence type="inferred from homology"/>
<evidence type="ECO:0000256" key="1">
    <source>
        <dbReference type="ARBA" id="ARBA00006295"/>
    </source>
</evidence>
<dbReference type="InterPro" id="IPR050336">
    <property type="entry name" value="Chromosome_partition/occlusion"/>
</dbReference>
<dbReference type="EMBL" id="JACRYT010000001">
    <property type="protein sequence ID" value="MBC6678645.1"/>
    <property type="molecule type" value="Genomic_DNA"/>
</dbReference>
<reference evidence="4" key="1">
    <citation type="submission" date="2020-08" db="EMBL/GenBank/DDBJ databases">
        <title>Genome public.</title>
        <authorList>
            <person name="Liu C."/>
            <person name="Sun Q."/>
        </authorList>
    </citation>
    <scope>NUCLEOTIDE SEQUENCE</scope>
    <source>
        <strain evidence="4">BX12</strain>
    </source>
</reference>
<sequence length="313" mass="37045">MARKQEIDFELPKLDDLFTTQQERDEAKLKKIHDIPLDQIDDFPSHPFKVMDDEEMLKLVESIREYGVITPAIVRKKEEGKYEMISGHRRKRACALAGIETLRAEVVEMSRDEAIIFMVDSNLQRTKILPSEKAFSYKMRLEAMKRQGKRTDLTSAPLERKFAEARDRIGYEVGESREQVRRYIRLTELIPEILEMVDQEQVALRPAVEISYLPKKMQKTLCEIMDMEQCTPSHAQTIRMRRMLESGKLTEESLLAIMQEEKPNQKERLVLRDSRVQKLFPRNLPAEKREEYIIKAMEYYGKYRERLKESKER</sequence>
<dbReference type="RefSeq" id="WP_187301807.1">
    <property type="nucleotide sequence ID" value="NZ_JACRYT010000001.1"/>
</dbReference>
<dbReference type="PANTHER" id="PTHR33375">
    <property type="entry name" value="CHROMOSOME-PARTITIONING PROTEIN PARB-RELATED"/>
    <property type="match status" value="1"/>
</dbReference>
<name>A0A923NIR3_9FIRM</name>
<dbReference type="Pfam" id="PF02195">
    <property type="entry name" value="ParB_N"/>
    <property type="match status" value="1"/>
</dbReference>